<dbReference type="STRING" id="634771.SAMN04488128_10377"/>
<feature type="domain" description="SnoaL-like" evidence="1">
    <location>
        <begin position="1"/>
        <end position="118"/>
    </location>
</feature>
<protein>
    <recommendedName>
        <fullName evidence="1">SnoaL-like domain-containing protein</fullName>
    </recommendedName>
</protein>
<dbReference type="EMBL" id="FUWZ01000003">
    <property type="protein sequence ID" value="SKA29168.1"/>
    <property type="molecule type" value="Genomic_DNA"/>
</dbReference>
<keyword evidence="3" id="KW-1185">Reference proteome</keyword>
<dbReference type="SUPFAM" id="SSF54427">
    <property type="entry name" value="NTF2-like"/>
    <property type="match status" value="1"/>
</dbReference>
<gene>
    <name evidence="2" type="ORF">SAMN04488128_10377</name>
</gene>
<dbReference type="Gene3D" id="3.10.450.50">
    <property type="match status" value="1"/>
</dbReference>
<proteinExistence type="predicted"/>
<evidence type="ECO:0000313" key="3">
    <source>
        <dbReference type="Proteomes" id="UP000190367"/>
    </source>
</evidence>
<organism evidence="2 3">
    <name type="scientific">Chitinophaga eiseniae</name>
    <dbReference type="NCBI Taxonomy" id="634771"/>
    <lineage>
        <taxon>Bacteria</taxon>
        <taxon>Pseudomonadati</taxon>
        <taxon>Bacteroidota</taxon>
        <taxon>Chitinophagia</taxon>
        <taxon>Chitinophagales</taxon>
        <taxon>Chitinophagaceae</taxon>
        <taxon>Chitinophaga</taxon>
    </lineage>
</organism>
<dbReference type="RefSeq" id="WP_078670455.1">
    <property type="nucleotide sequence ID" value="NZ_FUWZ01000003.1"/>
</dbReference>
<name>A0A1T4SMN9_9BACT</name>
<dbReference type="InterPro" id="IPR046860">
    <property type="entry name" value="SnoaL_5"/>
</dbReference>
<evidence type="ECO:0000313" key="2">
    <source>
        <dbReference type="EMBL" id="SKA29168.1"/>
    </source>
</evidence>
<dbReference type="AlphaFoldDB" id="A0A1T4SMN9"/>
<accession>A0A1T4SMN9</accession>
<dbReference type="Pfam" id="PF20409">
    <property type="entry name" value="SnoaL_5"/>
    <property type="match status" value="1"/>
</dbReference>
<dbReference type="InterPro" id="IPR032710">
    <property type="entry name" value="NTF2-like_dom_sf"/>
</dbReference>
<evidence type="ECO:0000259" key="1">
    <source>
        <dbReference type="Pfam" id="PF20409"/>
    </source>
</evidence>
<dbReference type="Proteomes" id="UP000190367">
    <property type="component" value="Unassembled WGS sequence"/>
</dbReference>
<sequence>MTVAQIASRLAEYCRNQEFSLAQQELYADEAVSIEPADVPGFEKETKGKEALREKDRKFNAMVESRHGTTVSEPLIAGNAFSFVLTMDIKLKGGDRQTVTELCVFTVKNGKIVSEQFFM</sequence>
<dbReference type="OrthoDB" id="336094at2"/>
<reference evidence="3" key="1">
    <citation type="submission" date="2017-02" db="EMBL/GenBank/DDBJ databases">
        <authorList>
            <person name="Varghese N."/>
            <person name="Submissions S."/>
        </authorList>
    </citation>
    <scope>NUCLEOTIDE SEQUENCE [LARGE SCALE GENOMIC DNA]</scope>
    <source>
        <strain evidence="3">DSM 22224</strain>
    </source>
</reference>